<organism evidence="2 3">
    <name type="scientific">Bremia lactucae</name>
    <name type="common">Lettuce downy mildew</name>
    <dbReference type="NCBI Taxonomy" id="4779"/>
    <lineage>
        <taxon>Eukaryota</taxon>
        <taxon>Sar</taxon>
        <taxon>Stramenopiles</taxon>
        <taxon>Oomycota</taxon>
        <taxon>Peronosporomycetes</taxon>
        <taxon>Peronosporales</taxon>
        <taxon>Peronosporaceae</taxon>
        <taxon>Bremia</taxon>
    </lineage>
</organism>
<gene>
    <name evidence="2" type="ORF">CCR75_004076</name>
</gene>
<proteinExistence type="predicted"/>
<dbReference type="Proteomes" id="UP000294530">
    <property type="component" value="Unassembled WGS sequence"/>
</dbReference>
<evidence type="ECO:0000256" key="1">
    <source>
        <dbReference type="SAM" id="MobiDB-lite"/>
    </source>
</evidence>
<name>A0A976IKM3_BRELC</name>
<dbReference type="RefSeq" id="XP_067823092.1">
    <property type="nucleotide sequence ID" value="XM_067962166.1"/>
</dbReference>
<accession>A0A976IKM3</accession>
<keyword evidence="3" id="KW-1185">Reference proteome</keyword>
<sequence>MMEEVLELLAADSPIQDEPALSDASMTASCVTDNSNCTSEIRLTSLKNDDHFKKYGERDGMQRSADADSANDMLNSKKIDVPGASTSPFCGHSRKDLAREGTRHQYEPEETTDVTQRGSKYVSSLFPSTFLICYGVD</sequence>
<dbReference type="GeneID" id="94347837"/>
<dbReference type="EMBL" id="SHOA02000017">
    <property type="protein sequence ID" value="TDH73594.1"/>
    <property type="molecule type" value="Genomic_DNA"/>
</dbReference>
<dbReference type="KEGG" id="blac:94347837"/>
<comment type="caution">
    <text evidence="2">The sequence shown here is derived from an EMBL/GenBank/DDBJ whole genome shotgun (WGS) entry which is preliminary data.</text>
</comment>
<reference evidence="2 3" key="1">
    <citation type="journal article" date="2021" name="Genome Biol.">
        <title>AFLAP: assembly-free linkage analysis pipeline using k-mers from genome sequencing data.</title>
        <authorList>
            <person name="Fletcher K."/>
            <person name="Zhang L."/>
            <person name="Gil J."/>
            <person name="Han R."/>
            <person name="Cavanaugh K."/>
            <person name="Michelmore R."/>
        </authorList>
    </citation>
    <scope>NUCLEOTIDE SEQUENCE [LARGE SCALE GENOMIC DNA]</scope>
    <source>
        <strain evidence="2 3">SF5</strain>
    </source>
</reference>
<evidence type="ECO:0000313" key="3">
    <source>
        <dbReference type="Proteomes" id="UP000294530"/>
    </source>
</evidence>
<protein>
    <submittedName>
        <fullName evidence="2">Uncharacterized protein</fullName>
    </submittedName>
</protein>
<feature type="region of interest" description="Disordered" evidence="1">
    <location>
        <begin position="54"/>
        <end position="118"/>
    </location>
</feature>
<evidence type="ECO:0000313" key="2">
    <source>
        <dbReference type="EMBL" id="TDH73594.1"/>
    </source>
</evidence>
<feature type="compositionally biased region" description="Basic and acidic residues" evidence="1">
    <location>
        <begin position="93"/>
        <end position="107"/>
    </location>
</feature>
<dbReference type="AlphaFoldDB" id="A0A976IKM3"/>